<evidence type="ECO:0000313" key="9">
    <source>
        <dbReference type="EMBL" id="SEA41027.1"/>
    </source>
</evidence>
<evidence type="ECO:0000256" key="4">
    <source>
        <dbReference type="ARBA" id="ARBA00022692"/>
    </source>
</evidence>
<dbReference type="GO" id="GO:0022857">
    <property type="term" value="F:transmembrane transporter activity"/>
    <property type="evidence" value="ECO:0007669"/>
    <property type="project" value="InterPro"/>
</dbReference>
<comment type="subcellular location">
    <subcellularLocation>
        <location evidence="1">Cell membrane</location>
        <topology evidence="1">Single-pass membrane protein</topology>
    </subcellularLocation>
    <subcellularLocation>
        <location evidence="7">Cell membrane</location>
        <topology evidence="7">Single-pass type II membrane protein</topology>
    </subcellularLocation>
</comment>
<keyword evidence="4 7" id="KW-0812">Transmembrane</keyword>
<dbReference type="PANTHER" id="PTHR30558">
    <property type="entry name" value="EXBD MEMBRANE COMPONENT OF PMF-DRIVEN MACROMOLECULE IMPORT SYSTEM"/>
    <property type="match status" value="1"/>
</dbReference>
<keyword evidence="7" id="KW-0653">Protein transport</keyword>
<organism evidence="9 10">
    <name type="scientific">Bizionia paragorgiae</name>
    <dbReference type="NCBI Taxonomy" id="283786"/>
    <lineage>
        <taxon>Bacteria</taxon>
        <taxon>Pseudomonadati</taxon>
        <taxon>Bacteroidota</taxon>
        <taxon>Flavobacteriia</taxon>
        <taxon>Flavobacteriales</taxon>
        <taxon>Flavobacteriaceae</taxon>
        <taxon>Bizionia</taxon>
    </lineage>
</organism>
<evidence type="ECO:0000256" key="6">
    <source>
        <dbReference type="ARBA" id="ARBA00023136"/>
    </source>
</evidence>
<dbReference type="OrthoDB" id="9810103at2"/>
<evidence type="ECO:0000313" key="10">
    <source>
        <dbReference type="Proteomes" id="UP000198846"/>
    </source>
</evidence>
<reference evidence="9 10" key="1">
    <citation type="submission" date="2016-10" db="EMBL/GenBank/DDBJ databases">
        <authorList>
            <person name="de Groot N.N."/>
        </authorList>
    </citation>
    <scope>NUCLEOTIDE SEQUENCE [LARGE SCALE GENOMIC DNA]</scope>
    <source>
        <strain evidence="9 10">DSM 23842</strain>
    </source>
</reference>
<evidence type="ECO:0000256" key="1">
    <source>
        <dbReference type="ARBA" id="ARBA00004162"/>
    </source>
</evidence>
<dbReference type="EMBL" id="FNQK01000012">
    <property type="protein sequence ID" value="SEA41027.1"/>
    <property type="molecule type" value="Genomic_DNA"/>
</dbReference>
<accession>A0A1H4AZ06</accession>
<keyword evidence="6 8" id="KW-0472">Membrane</keyword>
<evidence type="ECO:0000256" key="2">
    <source>
        <dbReference type="ARBA" id="ARBA00005811"/>
    </source>
</evidence>
<dbReference type="Pfam" id="PF02472">
    <property type="entry name" value="ExbD"/>
    <property type="match status" value="1"/>
</dbReference>
<keyword evidence="7" id="KW-0813">Transport</keyword>
<protein>
    <submittedName>
        <fullName evidence="9">Biopolymer transport protein ExbD</fullName>
    </submittedName>
</protein>
<dbReference type="AlphaFoldDB" id="A0A1H4AZ06"/>
<dbReference type="GO" id="GO:0015031">
    <property type="term" value="P:protein transport"/>
    <property type="evidence" value="ECO:0007669"/>
    <property type="project" value="UniProtKB-KW"/>
</dbReference>
<evidence type="ECO:0000256" key="8">
    <source>
        <dbReference type="SAM" id="Phobius"/>
    </source>
</evidence>
<evidence type="ECO:0000256" key="5">
    <source>
        <dbReference type="ARBA" id="ARBA00022989"/>
    </source>
</evidence>
<keyword evidence="3" id="KW-1003">Cell membrane</keyword>
<feature type="transmembrane region" description="Helical" evidence="8">
    <location>
        <begin position="12"/>
        <end position="37"/>
    </location>
</feature>
<dbReference type="PANTHER" id="PTHR30558:SF3">
    <property type="entry name" value="BIOPOLYMER TRANSPORT PROTEIN EXBD-RELATED"/>
    <property type="match status" value="1"/>
</dbReference>
<gene>
    <name evidence="9" type="ORF">SAMN04487990_11277</name>
</gene>
<dbReference type="InterPro" id="IPR003400">
    <property type="entry name" value="ExbD"/>
</dbReference>
<dbReference type="GO" id="GO:0005886">
    <property type="term" value="C:plasma membrane"/>
    <property type="evidence" value="ECO:0007669"/>
    <property type="project" value="UniProtKB-SubCell"/>
</dbReference>
<sequence>MSKFKKKKEGGLPPISTASLPDIVFMLLFFFMVATVIKEDNLLIENKLPSADQIEKLDKKNPVSYIYIGKPSANYVDKFGSEARIQLNDKYAGVEDIAPFIAAERAALREELLPKLTVALKVDSEANMGIVSDVKQELRKVNALKINYTTRKGDAVAGAEN</sequence>
<keyword evidence="5 8" id="KW-1133">Transmembrane helix</keyword>
<comment type="similarity">
    <text evidence="2 7">Belongs to the ExbD/TolR family.</text>
</comment>
<evidence type="ECO:0000256" key="3">
    <source>
        <dbReference type="ARBA" id="ARBA00022475"/>
    </source>
</evidence>
<keyword evidence="10" id="KW-1185">Reference proteome</keyword>
<dbReference type="RefSeq" id="WP_092134764.1">
    <property type="nucleotide sequence ID" value="NZ_FNQK01000012.1"/>
</dbReference>
<proteinExistence type="inferred from homology"/>
<evidence type="ECO:0000256" key="7">
    <source>
        <dbReference type="RuleBase" id="RU003879"/>
    </source>
</evidence>
<name>A0A1H4AZ06_BIZPA</name>
<dbReference type="STRING" id="283786.SAMN04487990_11277"/>
<dbReference type="Proteomes" id="UP000198846">
    <property type="component" value="Unassembled WGS sequence"/>
</dbReference>